<accession>A0A8S3ZVR0</accession>
<sequence>MVSSKGTHASILLALLLLALVQSSLCQNYHFSNGWYPGKKRSASPSSAVGDSGTSSTRSASSYVVPYEDSCTLSPEAVMIINRIVLNEVARMQRSCNSEASTGLTDILENAAGKLEPDGKW</sequence>
<feature type="compositionally biased region" description="Low complexity" evidence="1">
    <location>
        <begin position="52"/>
        <end position="61"/>
    </location>
</feature>
<evidence type="ECO:0000313" key="4">
    <source>
        <dbReference type="Proteomes" id="UP000678393"/>
    </source>
</evidence>
<reference evidence="3" key="1">
    <citation type="submission" date="2021-04" db="EMBL/GenBank/DDBJ databases">
        <authorList>
            <consortium name="Molecular Ecology Group"/>
        </authorList>
    </citation>
    <scope>NUCLEOTIDE SEQUENCE</scope>
</reference>
<feature type="chain" id="PRO_5035948862" evidence="2">
    <location>
        <begin position="27"/>
        <end position="121"/>
    </location>
</feature>
<dbReference type="Proteomes" id="UP000678393">
    <property type="component" value="Unassembled WGS sequence"/>
</dbReference>
<protein>
    <submittedName>
        <fullName evidence="3">Uncharacterized protein</fullName>
    </submittedName>
</protein>
<evidence type="ECO:0000256" key="1">
    <source>
        <dbReference type="SAM" id="MobiDB-lite"/>
    </source>
</evidence>
<keyword evidence="2" id="KW-0732">Signal</keyword>
<comment type="caution">
    <text evidence="3">The sequence shown here is derived from an EMBL/GenBank/DDBJ whole genome shotgun (WGS) entry which is preliminary data.</text>
</comment>
<feature type="region of interest" description="Disordered" evidence="1">
    <location>
        <begin position="35"/>
        <end position="61"/>
    </location>
</feature>
<organism evidence="3 4">
    <name type="scientific">Candidula unifasciata</name>
    <dbReference type="NCBI Taxonomy" id="100452"/>
    <lineage>
        <taxon>Eukaryota</taxon>
        <taxon>Metazoa</taxon>
        <taxon>Spiralia</taxon>
        <taxon>Lophotrochozoa</taxon>
        <taxon>Mollusca</taxon>
        <taxon>Gastropoda</taxon>
        <taxon>Heterobranchia</taxon>
        <taxon>Euthyneura</taxon>
        <taxon>Panpulmonata</taxon>
        <taxon>Eupulmonata</taxon>
        <taxon>Stylommatophora</taxon>
        <taxon>Helicina</taxon>
        <taxon>Helicoidea</taxon>
        <taxon>Geomitridae</taxon>
        <taxon>Candidula</taxon>
    </lineage>
</organism>
<evidence type="ECO:0000256" key="2">
    <source>
        <dbReference type="SAM" id="SignalP"/>
    </source>
</evidence>
<keyword evidence="4" id="KW-1185">Reference proteome</keyword>
<evidence type="ECO:0000313" key="3">
    <source>
        <dbReference type="EMBL" id="CAG5132022.1"/>
    </source>
</evidence>
<dbReference type="EMBL" id="CAJHNH020005024">
    <property type="protein sequence ID" value="CAG5132022.1"/>
    <property type="molecule type" value="Genomic_DNA"/>
</dbReference>
<feature type="signal peptide" evidence="2">
    <location>
        <begin position="1"/>
        <end position="26"/>
    </location>
</feature>
<dbReference type="AlphaFoldDB" id="A0A8S3ZVR0"/>
<dbReference type="OrthoDB" id="6151957at2759"/>
<gene>
    <name evidence="3" type="ORF">CUNI_LOCUS17580</name>
</gene>
<proteinExistence type="predicted"/>
<name>A0A8S3ZVR0_9EUPU</name>